<evidence type="ECO:0000313" key="3">
    <source>
        <dbReference type="Proteomes" id="UP001266305"/>
    </source>
</evidence>
<gene>
    <name evidence="2" type="ORF">P7K49_039048</name>
</gene>
<dbReference type="Proteomes" id="UP001266305">
    <property type="component" value="Unassembled WGS sequence"/>
</dbReference>
<evidence type="ECO:0000256" key="1">
    <source>
        <dbReference type="SAM" id="MobiDB-lite"/>
    </source>
</evidence>
<evidence type="ECO:0000313" key="2">
    <source>
        <dbReference type="EMBL" id="KAK2083812.1"/>
    </source>
</evidence>
<comment type="caution">
    <text evidence="2">The sequence shown here is derived from an EMBL/GenBank/DDBJ whole genome shotgun (WGS) entry which is preliminary data.</text>
</comment>
<reference evidence="2 3" key="1">
    <citation type="submission" date="2023-05" db="EMBL/GenBank/DDBJ databases">
        <title>B98-5 Cell Line De Novo Hybrid Assembly: An Optical Mapping Approach.</title>
        <authorList>
            <person name="Kananen K."/>
            <person name="Auerbach J.A."/>
            <person name="Kautto E."/>
            <person name="Blachly J.S."/>
        </authorList>
    </citation>
    <scope>NUCLEOTIDE SEQUENCE [LARGE SCALE GENOMIC DNA]</scope>
    <source>
        <strain evidence="2">B95-8</strain>
        <tissue evidence="2">Cell line</tissue>
    </source>
</reference>
<organism evidence="2 3">
    <name type="scientific">Saguinus oedipus</name>
    <name type="common">Cotton-top tamarin</name>
    <name type="synonym">Oedipomidas oedipus</name>
    <dbReference type="NCBI Taxonomy" id="9490"/>
    <lineage>
        <taxon>Eukaryota</taxon>
        <taxon>Metazoa</taxon>
        <taxon>Chordata</taxon>
        <taxon>Craniata</taxon>
        <taxon>Vertebrata</taxon>
        <taxon>Euteleostomi</taxon>
        <taxon>Mammalia</taxon>
        <taxon>Eutheria</taxon>
        <taxon>Euarchontoglires</taxon>
        <taxon>Primates</taxon>
        <taxon>Haplorrhini</taxon>
        <taxon>Platyrrhini</taxon>
        <taxon>Cebidae</taxon>
        <taxon>Callitrichinae</taxon>
        <taxon>Saguinus</taxon>
    </lineage>
</organism>
<feature type="compositionally biased region" description="Pro residues" evidence="1">
    <location>
        <begin position="47"/>
        <end position="71"/>
    </location>
</feature>
<keyword evidence="3" id="KW-1185">Reference proteome</keyword>
<proteinExistence type="predicted"/>
<feature type="region of interest" description="Disordered" evidence="1">
    <location>
        <begin position="1"/>
        <end position="140"/>
    </location>
</feature>
<name>A0ABQ9THY4_SAGOE</name>
<sequence length="140" mass="14196">MRALVKGLLWKRDGGGVFRPAPRPPSPALLHLQRRSPPPLCSASGPPGSPGPPSSAGPPTPTPGPARPPLPLLSGGYGKGLGSDRERRIHPGGLRAQPDCGLWPDPTTLTPASPNPPASAACRLRNSSAPGAGRREPGAG</sequence>
<dbReference type="EMBL" id="JASSZA010000023">
    <property type="protein sequence ID" value="KAK2083812.1"/>
    <property type="molecule type" value="Genomic_DNA"/>
</dbReference>
<accession>A0ABQ9THY4</accession>
<feature type="non-terminal residue" evidence="2">
    <location>
        <position position="140"/>
    </location>
</feature>
<protein>
    <submittedName>
        <fullName evidence="2">Uncharacterized protein</fullName>
    </submittedName>
</protein>